<dbReference type="PROSITE" id="PS51354">
    <property type="entry name" value="GLUTAREDOXIN_2"/>
    <property type="match status" value="1"/>
</dbReference>
<dbReference type="CDD" id="cd02976">
    <property type="entry name" value="NrdH"/>
    <property type="match status" value="1"/>
</dbReference>
<feature type="domain" description="GST N-terminal" evidence="1">
    <location>
        <begin position="12"/>
        <end position="93"/>
    </location>
</feature>
<evidence type="ECO:0000259" key="1">
    <source>
        <dbReference type="PROSITE" id="PS50404"/>
    </source>
</evidence>
<evidence type="ECO:0000313" key="2">
    <source>
        <dbReference type="EMBL" id="HHS52158.1"/>
    </source>
</evidence>
<proteinExistence type="predicted"/>
<reference evidence="2" key="1">
    <citation type="journal article" date="2020" name="mSystems">
        <title>Genome- and Community-Level Interaction Insights into Carbon Utilization and Element Cycling Functions of Hydrothermarchaeota in Hydrothermal Sediment.</title>
        <authorList>
            <person name="Zhou Z."/>
            <person name="Liu Y."/>
            <person name="Xu W."/>
            <person name="Pan J."/>
            <person name="Luo Z.H."/>
            <person name="Li M."/>
        </authorList>
    </citation>
    <scope>NUCLEOTIDE SEQUENCE [LARGE SCALE GENOMIC DNA]</scope>
    <source>
        <strain evidence="2">SpSt-876</strain>
    </source>
</reference>
<gene>
    <name evidence="2" type="ORF">ENW73_04745</name>
</gene>
<name>A0A7C6EAD8_UNCW3</name>
<dbReference type="Gene3D" id="3.40.30.10">
    <property type="entry name" value="Glutaredoxin"/>
    <property type="match status" value="1"/>
</dbReference>
<dbReference type="InterPro" id="IPR036249">
    <property type="entry name" value="Thioredoxin-like_sf"/>
</dbReference>
<dbReference type="PROSITE" id="PS50404">
    <property type="entry name" value="GST_NTER"/>
    <property type="match status" value="1"/>
</dbReference>
<dbReference type="Pfam" id="PF00462">
    <property type="entry name" value="Glutaredoxin"/>
    <property type="match status" value="1"/>
</dbReference>
<dbReference type="InterPro" id="IPR004045">
    <property type="entry name" value="Glutathione_S-Trfase_N"/>
</dbReference>
<dbReference type="InterPro" id="IPR002109">
    <property type="entry name" value="Glutaredoxin"/>
</dbReference>
<dbReference type="EMBL" id="DTLI01000126">
    <property type="protein sequence ID" value="HHS52158.1"/>
    <property type="molecule type" value="Genomic_DNA"/>
</dbReference>
<comment type="caution">
    <text evidence="2">The sequence shown here is derived from an EMBL/GenBank/DDBJ whole genome shotgun (WGS) entry which is preliminary data.</text>
</comment>
<organism evidence="2">
    <name type="scientific">candidate division WOR-3 bacterium</name>
    <dbReference type="NCBI Taxonomy" id="2052148"/>
    <lineage>
        <taxon>Bacteria</taxon>
        <taxon>Bacteria division WOR-3</taxon>
    </lineage>
</organism>
<dbReference type="SUPFAM" id="SSF52833">
    <property type="entry name" value="Thioredoxin-like"/>
    <property type="match status" value="1"/>
</dbReference>
<dbReference type="AlphaFoldDB" id="A0A7C6EAD8"/>
<sequence length="93" mass="10794">MEKKHSPGVKKGEVLLYALSTCIWCQKTKKLLKDMGIDFYYIDVDLLEGEDRKKAEEEIRRFNPRGSFPTLVINNKQCIVGYQEDEIRKALIG</sequence>
<accession>A0A7C6EAD8</accession>
<protein>
    <submittedName>
        <fullName evidence="2">Glutaredoxin family protein</fullName>
    </submittedName>
</protein>